<keyword evidence="10" id="KW-1185">Reference proteome</keyword>
<dbReference type="SMART" id="SM01400">
    <property type="entry name" value="Pribosyltran_N"/>
    <property type="match status" value="1"/>
</dbReference>
<dbReference type="InterPro" id="IPR029057">
    <property type="entry name" value="PRTase-like"/>
</dbReference>
<dbReference type="PANTHER" id="PTHR10210:SF32">
    <property type="entry name" value="RIBOSE-PHOSPHATE PYROPHOSPHOKINASE 2"/>
    <property type="match status" value="1"/>
</dbReference>
<dbReference type="SUPFAM" id="SSF53271">
    <property type="entry name" value="PRTase-like"/>
    <property type="match status" value="2"/>
</dbReference>
<proteinExistence type="predicted"/>
<comment type="catalytic activity">
    <reaction evidence="7">
        <text>D-ribose 5-phosphate + ATP = 5-phospho-alpha-D-ribose 1-diphosphate + AMP + H(+)</text>
        <dbReference type="Rhea" id="RHEA:15609"/>
        <dbReference type="ChEBI" id="CHEBI:15378"/>
        <dbReference type="ChEBI" id="CHEBI:30616"/>
        <dbReference type="ChEBI" id="CHEBI:58017"/>
        <dbReference type="ChEBI" id="CHEBI:78346"/>
        <dbReference type="ChEBI" id="CHEBI:456215"/>
        <dbReference type="EC" id="2.7.6.1"/>
    </reaction>
</comment>
<dbReference type="Gene3D" id="3.40.50.2020">
    <property type="match status" value="2"/>
</dbReference>
<keyword evidence="6" id="KW-0067">ATP-binding</keyword>
<name>A0ABS1JU22_9BURK</name>
<sequence length="328" mass="35173">MSHDAPCLFAMQASRAWGEAVAAQLGTQLSPHEERAFEDGEHKTRPLASVRGRDVFVLQSLHGDSAQGVNDKLCRLLFFIGALKDASAGSVTAVMPYLPYARKDRKTKVRDPVTTRYVATLFEAVGTDRVVTLDVHNLAAYQNAFRCRTEHLEAAGMFARHFATHLGHRPAVVVAPGAADMKRTEQFRRRLASALRRPVGAAFADEARGEMETGGDLIIGDVADRCVIVVDDRIGTGATLARTARACRAQGAAEVHAAATHGLFVGSASDLLADDAVDSIVITDSVPPFRLPAGPVRDKLRVLPTAALFAAAISRMHTDASLTELLEG</sequence>
<evidence type="ECO:0000256" key="7">
    <source>
        <dbReference type="ARBA" id="ARBA00049535"/>
    </source>
</evidence>
<dbReference type="EMBL" id="JAEQND010000012">
    <property type="protein sequence ID" value="MBL0427631.1"/>
    <property type="molecule type" value="Genomic_DNA"/>
</dbReference>
<evidence type="ECO:0000256" key="1">
    <source>
        <dbReference type="ARBA" id="ARBA00013247"/>
    </source>
</evidence>
<dbReference type="EC" id="2.7.6.1" evidence="1"/>
<dbReference type="Proteomes" id="UP000622707">
    <property type="component" value="Unassembled WGS sequence"/>
</dbReference>
<evidence type="ECO:0000256" key="4">
    <source>
        <dbReference type="ARBA" id="ARBA00022741"/>
    </source>
</evidence>
<evidence type="ECO:0000256" key="2">
    <source>
        <dbReference type="ARBA" id="ARBA00022679"/>
    </source>
</evidence>
<evidence type="ECO:0000259" key="8">
    <source>
        <dbReference type="Pfam" id="PF13793"/>
    </source>
</evidence>
<evidence type="ECO:0000313" key="9">
    <source>
        <dbReference type="EMBL" id="MBL0427631.1"/>
    </source>
</evidence>
<dbReference type="Pfam" id="PF14572">
    <property type="entry name" value="Pribosyl_synth"/>
    <property type="match status" value="1"/>
</dbReference>
<protein>
    <recommendedName>
        <fullName evidence="1">ribose-phosphate diphosphokinase</fullName>
        <ecNumber evidence="1">2.7.6.1</ecNumber>
    </recommendedName>
</protein>
<dbReference type="InterPro" id="IPR000836">
    <property type="entry name" value="PRTase_dom"/>
</dbReference>
<dbReference type="PANTHER" id="PTHR10210">
    <property type="entry name" value="RIBOSE-PHOSPHATE DIPHOSPHOKINASE FAMILY MEMBER"/>
    <property type="match status" value="1"/>
</dbReference>
<evidence type="ECO:0000313" key="10">
    <source>
        <dbReference type="Proteomes" id="UP000622707"/>
    </source>
</evidence>
<keyword evidence="3" id="KW-0545">Nucleotide biosynthesis</keyword>
<dbReference type="Pfam" id="PF13793">
    <property type="entry name" value="Pribosyltran_N"/>
    <property type="match status" value="1"/>
</dbReference>
<reference evidence="9 10" key="1">
    <citation type="journal article" date="2017" name="Int. J. Syst. Evol. Microbiol.">
        <title>Ramlibacter alkalitolerans sp. nov., alkali-tolerant bacterium isolated from soil of ginseng.</title>
        <authorList>
            <person name="Lee D.H."/>
            <person name="Cha C.J."/>
        </authorList>
    </citation>
    <scope>NUCLEOTIDE SEQUENCE [LARGE SCALE GENOMIC DNA]</scope>
    <source>
        <strain evidence="9 10">KACC 19305</strain>
    </source>
</reference>
<feature type="domain" description="Ribose-phosphate pyrophosphokinase N-terminal" evidence="8">
    <location>
        <begin position="8"/>
        <end position="126"/>
    </location>
</feature>
<comment type="caution">
    <text evidence="9">The sequence shown here is derived from an EMBL/GenBank/DDBJ whole genome shotgun (WGS) entry which is preliminary data.</text>
</comment>
<dbReference type="RefSeq" id="WP_201692258.1">
    <property type="nucleotide sequence ID" value="NZ_JAEQND010000012.1"/>
</dbReference>
<evidence type="ECO:0000256" key="5">
    <source>
        <dbReference type="ARBA" id="ARBA00022777"/>
    </source>
</evidence>
<dbReference type="CDD" id="cd06223">
    <property type="entry name" value="PRTases_typeI"/>
    <property type="match status" value="1"/>
</dbReference>
<evidence type="ECO:0000256" key="6">
    <source>
        <dbReference type="ARBA" id="ARBA00022840"/>
    </source>
</evidence>
<organism evidence="9 10">
    <name type="scientific">Ramlibacter alkalitolerans</name>
    <dbReference type="NCBI Taxonomy" id="2039631"/>
    <lineage>
        <taxon>Bacteria</taxon>
        <taxon>Pseudomonadati</taxon>
        <taxon>Pseudomonadota</taxon>
        <taxon>Betaproteobacteria</taxon>
        <taxon>Burkholderiales</taxon>
        <taxon>Comamonadaceae</taxon>
        <taxon>Ramlibacter</taxon>
    </lineage>
</organism>
<keyword evidence="4" id="KW-0547">Nucleotide-binding</keyword>
<dbReference type="NCBIfam" id="TIGR01251">
    <property type="entry name" value="ribP_PPkin"/>
    <property type="match status" value="1"/>
</dbReference>
<keyword evidence="5" id="KW-0418">Kinase</keyword>
<evidence type="ECO:0000256" key="3">
    <source>
        <dbReference type="ARBA" id="ARBA00022727"/>
    </source>
</evidence>
<dbReference type="InterPro" id="IPR005946">
    <property type="entry name" value="Rib-P_diPkinase"/>
</dbReference>
<keyword evidence="2" id="KW-0808">Transferase</keyword>
<dbReference type="InterPro" id="IPR029099">
    <property type="entry name" value="Pribosyltran_N"/>
</dbReference>
<gene>
    <name evidence="9" type="ORF">JI746_21125</name>
</gene>
<accession>A0ABS1JU22</accession>